<organism evidence="1 2">
    <name type="scientific">Turicimonas muris</name>
    <dbReference type="NCBI Taxonomy" id="1796652"/>
    <lineage>
        <taxon>Bacteria</taxon>
        <taxon>Pseudomonadati</taxon>
        <taxon>Pseudomonadota</taxon>
        <taxon>Betaproteobacteria</taxon>
        <taxon>Burkholderiales</taxon>
        <taxon>Sutterellaceae</taxon>
        <taxon>Turicimonas</taxon>
    </lineage>
</organism>
<dbReference type="RefSeq" id="WP_066591206.1">
    <property type="nucleotide sequence ID" value="NZ_CP065313.1"/>
</dbReference>
<comment type="caution">
    <text evidence="1">The sequence shown here is derived from an EMBL/GenBank/DDBJ whole genome shotgun (WGS) entry which is preliminary data.</text>
</comment>
<evidence type="ECO:0000313" key="1">
    <source>
        <dbReference type="EMBL" id="OXE51126.1"/>
    </source>
</evidence>
<dbReference type="Proteomes" id="UP000214610">
    <property type="component" value="Unassembled WGS sequence"/>
</dbReference>
<dbReference type="AlphaFoldDB" id="A0A227KRK3"/>
<reference evidence="2" key="1">
    <citation type="submission" date="2017-05" db="EMBL/GenBank/DDBJ databases">
        <title>Improved OligoMM genomes.</title>
        <authorList>
            <person name="Garzetti D."/>
        </authorList>
    </citation>
    <scope>NUCLEOTIDE SEQUENCE [LARGE SCALE GENOMIC DNA]</scope>
    <source>
        <strain evidence="2">YL45</strain>
    </source>
</reference>
<keyword evidence="2" id="KW-1185">Reference proteome</keyword>
<dbReference type="GeneID" id="78363334"/>
<dbReference type="EMBL" id="NHMP01000001">
    <property type="protein sequence ID" value="OXE51126.1"/>
    <property type="molecule type" value="Genomic_DNA"/>
</dbReference>
<name>A0A227KRK3_9BURK</name>
<sequence length="176" mass="20058">MKKTLFFLFLYFFLTVHAMAMNSLRLGIEESILLGREETLVKETVAALNKRLEREIIVNVFSTENLKTAVENNEVDLFISSASFFSSMGKSGVKDLATAVSDRALDPNYGKSTAVFIRAKGSNLSHLKDLKERKVFFNPNYGEENLFLLFGEFGEKKNNLAEEYEIFKKGLIKKRH</sequence>
<protein>
    <submittedName>
        <fullName evidence="1">Uncharacterized protein</fullName>
    </submittedName>
</protein>
<proteinExistence type="predicted"/>
<accession>A0A227KRK3</accession>
<dbReference type="SUPFAM" id="SSF53850">
    <property type="entry name" value="Periplasmic binding protein-like II"/>
    <property type="match status" value="1"/>
</dbReference>
<evidence type="ECO:0000313" key="2">
    <source>
        <dbReference type="Proteomes" id="UP000214610"/>
    </source>
</evidence>
<gene>
    <name evidence="1" type="ORF">ADH67_02205</name>
</gene>